<reference evidence="3" key="1">
    <citation type="submission" date="2017-02" db="EMBL/GenBank/DDBJ databases">
        <authorList>
            <person name="Tetz G."/>
            <person name="Tetz V."/>
        </authorList>
    </citation>
    <scope>NUCLEOTIDE SEQUENCE [LARGE SCALE GENOMIC DNA]</scope>
    <source>
        <strain evidence="3">VT16-26</strain>
    </source>
</reference>
<keyword evidence="1" id="KW-0812">Transmembrane</keyword>
<gene>
    <name evidence="2" type="ORF">B0E34_15615</name>
</gene>
<dbReference type="EMBL" id="MVAG01000128">
    <property type="protein sequence ID" value="OVE55646.1"/>
    <property type="molecule type" value="Genomic_DNA"/>
</dbReference>
<dbReference type="AlphaFoldDB" id="A0A202BVX6"/>
<sequence>MKKMVSICIIVLISVYIFYPVFESEGISYLIIFGCFVALCFTIAKIMTGNFPTDYESTEKEMNRLYSEDGIFSYNAEGFYFKKESKPKQYLKYSDIIEVNSFSIRFLQDQIQSGLEIITVNEKYEFLDQYCTGMEKFTEKLSENLPFHQNDELKMMNNNGLKKRNLYLRSYENRFTELHNS</sequence>
<evidence type="ECO:0000313" key="2">
    <source>
        <dbReference type="EMBL" id="OVE55646.1"/>
    </source>
</evidence>
<dbReference type="Proteomes" id="UP000196355">
    <property type="component" value="Unassembled WGS sequence"/>
</dbReference>
<protein>
    <submittedName>
        <fullName evidence="2">Uncharacterized protein</fullName>
    </submittedName>
</protein>
<accession>A0A202BVX6</accession>
<proteinExistence type="predicted"/>
<evidence type="ECO:0000256" key="1">
    <source>
        <dbReference type="SAM" id="Phobius"/>
    </source>
</evidence>
<feature type="transmembrane region" description="Helical" evidence="1">
    <location>
        <begin position="28"/>
        <end position="47"/>
    </location>
</feature>
<name>A0A202BVX6_9FLAO</name>
<keyword evidence="3" id="KW-1185">Reference proteome</keyword>
<organism evidence="2 3">
    <name type="scientific">Chryseobacterium mucoviscidosis</name>
    <dbReference type="NCBI Taxonomy" id="1945581"/>
    <lineage>
        <taxon>Bacteria</taxon>
        <taxon>Pseudomonadati</taxon>
        <taxon>Bacteroidota</taxon>
        <taxon>Flavobacteriia</taxon>
        <taxon>Flavobacteriales</taxon>
        <taxon>Weeksellaceae</taxon>
        <taxon>Chryseobacterium group</taxon>
        <taxon>Chryseobacterium</taxon>
    </lineage>
</organism>
<evidence type="ECO:0000313" key="3">
    <source>
        <dbReference type="Proteomes" id="UP000196355"/>
    </source>
</evidence>
<keyword evidence="1" id="KW-1133">Transmembrane helix</keyword>
<keyword evidence="1" id="KW-0472">Membrane</keyword>
<comment type="caution">
    <text evidence="2">The sequence shown here is derived from an EMBL/GenBank/DDBJ whole genome shotgun (WGS) entry which is preliminary data.</text>
</comment>
<feature type="transmembrane region" description="Helical" evidence="1">
    <location>
        <begin position="5"/>
        <end position="22"/>
    </location>
</feature>
<dbReference type="RefSeq" id="WP_087710934.1">
    <property type="nucleotide sequence ID" value="NZ_MVAG01000128.1"/>
</dbReference>